<reference evidence="2" key="1">
    <citation type="journal article" date="2015" name="Nature">
        <title>Complex archaea that bridge the gap between prokaryotes and eukaryotes.</title>
        <authorList>
            <person name="Spang A."/>
            <person name="Saw J.H."/>
            <person name="Jorgensen S.L."/>
            <person name="Zaremba-Niedzwiedzka K."/>
            <person name="Martijn J."/>
            <person name="Lind A.E."/>
            <person name="van Eijk R."/>
            <person name="Schleper C."/>
            <person name="Guy L."/>
            <person name="Ettema T.J."/>
        </authorList>
    </citation>
    <scope>NUCLEOTIDE SEQUENCE</scope>
</reference>
<dbReference type="AlphaFoldDB" id="A0A0F9W5W3"/>
<accession>A0A0F9W5W3</accession>
<name>A0A0F9W5W3_9ZZZZ</name>
<feature type="region of interest" description="Disordered" evidence="1">
    <location>
        <begin position="175"/>
        <end position="196"/>
    </location>
</feature>
<feature type="region of interest" description="Disordered" evidence="1">
    <location>
        <begin position="138"/>
        <end position="161"/>
    </location>
</feature>
<protein>
    <submittedName>
        <fullName evidence="2">Uncharacterized protein</fullName>
    </submittedName>
</protein>
<comment type="caution">
    <text evidence="2">The sequence shown here is derived from an EMBL/GenBank/DDBJ whole genome shotgun (WGS) entry which is preliminary data.</text>
</comment>
<gene>
    <name evidence="2" type="ORF">LCGC14_0322900</name>
</gene>
<proteinExistence type="predicted"/>
<sequence length="240" mass="25585">MLEQSVSAIWNPLISFVGASPVKTSAAPASGQESKASEAGCGLSSTESFASYDPDTCSWKTSQLCLFGGWIEFSETWPMAGTMRNGIVFRQQPLVPRISDIGFSFLPTATASMGEVYNEQTTNHDTIRKFREAGIIPKRWPIPKSSPSGPDFARASRPGTGSDDLATAVARFPTPTSTDAIKGGNVSPRRGAMGLSETLGGQLNPTWIEWLMGFPEGWTDLEGSPTPSSRKSPNGSGDES</sequence>
<dbReference type="EMBL" id="LAZR01000220">
    <property type="protein sequence ID" value="KKN81071.1"/>
    <property type="molecule type" value="Genomic_DNA"/>
</dbReference>
<organism evidence="2">
    <name type="scientific">marine sediment metagenome</name>
    <dbReference type="NCBI Taxonomy" id="412755"/>
    <lineage>
        <taxon>unclassified sequences</taxon>
        <taxon>metagenomes</taxon>
        <taxon>ecological metagenomes</taxon>
    </lineage>
</organism>
<evidence type="ECO:0000313" key="2">
    <source>
        <dbReference type="EMBL" id="KKN81071.1"/>
    </source>
</evidence>
<evidence type="ECO:0000256" key="1">
    <source>
        <dbReference type="SAM" id="MobiDB-lite"/>
    </source>
</evidence>
<feature type="region of interest" description="Disordered" evidence="1">
    <location>
        <begin position="216"/>
        <end position="240"/>
    </location>
</feature>
<feature type="compositionally biased region" description="Polar residues" evidence="1">
    <location>
        <begin position="225"/>
        <end position="240"/>
    </location>
</feature>